<dbReference type="STRING" id="3880.G7KHA5"/>
<accession>G7KHA5</accession>
<dbReference type="EnsemblPlants" id="AES99848">
    <property type="protein sequence ID" value="AES99848"/>
    <property type="gene ID" value="MTR_5g085370"/>
</dbReference>
<reference evidence="2" key="3">
    <citation type="submission" date="2015-04" db="UniProtKB">
        <authorList>
            <consortium name="EnsemblPlants"/>
        </authorList>
    </citation>
    <scope>IDENTIFICATION</scope>
    <source>
        <strain evidence="2">cv. Jemalong A17</strain>
    </source>
</reference>
<gene>
    <name evidence="1" type="ordered locus">MTR_5g085370</name>
</gene>
<name>G7KHA5_MEDTR</name>
<proteinExistence type="predicted"/>
<keyword evidence="3" id="KW-1185">Reference proteome</keyword>
<dbReference type="PANTHER" id="PTHR31286">
    <property type="entry name" value="GLYCINE-RICH CELL WALL STRUCTURAL PROTEIN 1.8-LIKE"/>
    <property type="match status" value="1"/>
</dbReference>
<dbReference type="HOGENOM" id="CLU_667948_0_0_1"/>
<dbReference type="PANTHER" id="PTHR31286:SF60">
    <property type="entry name" value="PROTEIN, PUTATIVE-RELATED"/>
    <property type="match status" value="1"/>
</dbReference>
<organism evidence="1 3">
    <name type="scientific">Medicago truncatula</name>
    <name type="common">Barrel medic</name>
    <name type="synonym">Medicago tribuloides</name>
    <dbReference type="NCBI Taxonomy" id="3880"/>
    <lineage>
        <taxon>Eukaryota</taxon>
        <taxon>Viridiplantae</taxon>
        <taxon>Streptophyta</taxon>
        <taxon>Embryophyta</taxon>
        <taxon>Tracheophyta</taxon>
        <taxon>Spermatophyta</taxon>
        <taxon>Magnoliopsida</taxon>
        <taxon>eudicotyledons</taxon>
        <taxon>Gunneridae</taxon>
        <taxon>Pentapetalae</taxon>
        <taxon>rosids</taxon>
        <taxon>fabids</taxon>
        <taxon>Fabales</taxon>
        <taxon>Fabaceae</taxon>
        <taxon>Papilionoideae</taxon>
        <taxon>50 kb inversion clade</taxon>
        <taxon>NPAAA clade</taxon>
        <taxon>Hologalegina</taxon>
        <taxon>IRL clade</taxon>
        <taxon>Trifolieae</taxon>
        <taxon>Medicago</taxon>
    </lineage>
</organism>
<dbReference type="AlphaFoldDB" id="G7KHA5"/>
<dbReference type="PaxDb" id="3880-AES99848"/>
<evidence type="ECO:0000313" key="3">
    <source>
        <dbReference type="Proteomes" id="UP000002051"/>
    </source>
</evidence>
<evidence type="ECO:0000313" key="1">
    <source>
        <dbReference type="EMBL" id="AES99848.1"/>
    </source>
</evidence>
<dbReference type="EMBL" id="CM001221">
    <property type="protein sequence ID" value="AES99848.1"/>
    <property type="molecule type" value="Genomic_DNA"/>
</dbReference>
<evidence type="ECO:0000313" key="2">
    <source>
        <dbReference type="EnsemblPlants" id="AES99848"/>
    </source>
</evidence>
<reference evidence="1 3" key="1">
    <citation type="journal article" date="2011" name="Nature">
        <title>The Medicago genome provides insight into the evolution of rhizobial symbioses.</title>
        <authorList>
            <person name="Young N.D."/>
            <person name="Debelle F."/>
            <person name="Oldroyd G.E."/>
            <person name="Geurts R."/>
            <person name="Cannon S.B."/>
            <person name="Udvardi M.K."/>
            <person name="Benedito V.A."/>
            <person name="Mayer K.F."/>
            <person name="Gouzy J."/>
            <person name="Schoof H."/>
            <person name="Van de Peer Y."/>
            <person name="Proost S."/>
            <person name="Cook D.R."/>
            <person name="Meyers B.C."/>
            <person name="Spannagl M."/>
            <person name="Cheung F."/>
            <person name="De Mita S."/>
            <person name="Krishnakumar V."/>
            <person name="Gundlach H."/>
            <person name="Zhou S."/>
            <person name="Mudge J."/>
            <person name="Bharti A.K."/>
            <person name="Murray J.D."/>
            <person name="Naoumkina M.A."/>
            <person name="Rosen B."/>
            <person name="Silverstein K.A."/>
            <person name="Tang H."/>
            <person name="Rombauts S."/>
            <person name="Zhao P.X."/>
            <person name="Zhou P."/>
            <person name="Barbe V."/>
            <person name="Bardou P."/>
            <person name="Bechner M."/>
            <person name="Bellec A."/>
            <person name="Berger A."/>
            <person name="Berges H."/>
            <person name="Bidwell S."/>
            <person name="Bisseling T."/>
            <person name="Choisne N."/>
            <person name="Couloux A."/>
            <person name="Denny R."/>
            <person name="Deshpande S."/>
            <person name="Dai X."/>
            <person name="Doyle J.J."/>
            <person name="Dudez A.M."/>
            <person name="Farmer A.D."/>
            <person name="Fouteau S."/>
            <person name="Franken C."/>
            <person name="Gibelin C."/>
            <person name="Gish J."/>
            <person name="Goldstein S."/>
            <person name="Gonzalez A.J."/>
            <person name="Green P.J."/>
            <person name="Hallab A."/>
            <person name="Hartog M."/>
            <person name="Hua A."/>
            <person name="Humphray S.J."/>
            <person name="Jeong D.H."/>
            <person name="Jing Y."/>
            <person name="Jocker A."/>
            <person name="Kenton S.M."/>
            <person name="Kim D.J."/>
            <person name="Klee K."/>
            <person name="Lai H."/>
            <person name="Lang C."/>
            <person name="Lin S."/>
            <person name="Macmil S.L."/>
            <person name="Magdelenat G."/>
            <person name="Matthews L."/>
            <person name="McCorrison J."/>
            <person name="Monaghan E.L."/>
            <person name="Mun J.H."/>
            <person name="Najar F.Z."/>
            <person name="Nicholson C."/>
            <person name="Noirot C."/>
            <person name="O'Bleness M."/>
            <person name="Paule C.R."/>
            <person name="Poulain J."/>
            <person name="Prion F."/>
            <person name="Qin B."/>
            <person name="Qu C."/>
            <person name="Retzel E.F."/>
            <person name="Riddle C."/>
            <person name="Sallet E."/>
            <person name="Samain S."/>
            <person name="Samson N."/>
            <person name="Sanders I."/>
            <person name="Saurat O."/>
            <person name="Scarpelli C."/>
            <person name="Schiex T."/>
            <person name="Segurens B."/>
            <person name="Severin A.J."/>
            <person name="Sherrier D.J."/>
            <person name="Shi R."/>
            <person name="Sims S."/>
            <person name="Singer S.R."/>
            <person name="Sinharoy S."/>
            <person name="Sterck L."/>
            <person name="Viollet A."/>
            <person name="Wang B.B."/>
            <person name="Wang K."/>
            <person name="Wang M."/>
            <person name="Wang X."/>
            <person name="Warfsmann J."/>
            <person name="Weissenbach J."/>
            <person name="White D.D."/>
            <person name="White J.D."/>
            <person name="Wiley G.B."/>
            <person name="Wincker P."/>
            <person name="Xing Y."/>
            <person name="Yang L."/>
            <person name="Yao Z."/>
            <person name="Ying F."/>
            <person name="Zhai J."/>
            <person name="Zhou L."/>
            <person name="Zuber A."/>
            <person name="Denarie J."/>
            <person name="Dixon R.A."/>
            <person name="May G.D."/>
            <person name="Schwartz D.C."/>
            <person name="Rogers J."/>
            <person name="Quetier F."/>
            <person name="Town C.D."/>
            <person name="Roe B.A."/>
        </authorList>
    </citation>
    <scope>NUCLEOTIDE SEQUENCE [LARGE SCALE GENOMIC DNA]</scope>
    <source>
        <strain evidence="1">A17</strain>
        <strain evidence="2 3">cv. Jemalong A17</strain>
    </source>
</reference>
<dbReference type="Proteomes" id="UP000002051">
    <property type="component" value="Chromosome 5"/>
</dbReference>
<reference evidence="1 3" key="2">
    <citation type="journal article" date="2014" name="BMC Genomics">
        <title>An improved genome release (version Mt4.0) for the model legume Medicago truncatula.</title>
        <authorList>
            <person name="Tang H."/>
            <person name="Krishnakumar V."/>
            <person name="Bidwell S."/>
            <person name="Rosen B."/>
            <person name="Chan A."/>
            <person name="Zhou S."/>
            <person name="Gentzbittel L."/>
            <person name="Childs K.L."/>
            <person name="Yandell M."/>
            <person name="Gundlach H."/>
            <person name="Mayer K.F."/>
            <person name="Schwartz D.C."/>
            <person name="Town C.D."/>
        </authorList>
    </citation>
    <scope>GENOME REANNOTATION</scope>
    <source>
        <strain evidence="2 3">cv. Jemalong A17</strain>
    </source>
</reference>
<dbReference type="eggNOG" id="KOG1075">
    <property type="taxonomic scope" value="Eukaryota"/>
</dbReference>
<sequence length="412" mass="45775">MRRTWALGVVNLKPGILRFSCWSRGFKPQAQVQTHAQIWVILMHLPQEYWRKTALFEIAFGLGTPLAIDDATLSRRFGVFARVLVDVDLSEQLFESVVVEIEGYILSIDIQYEKKLNGSNNTEGSVKLKTRNDLNGKKQVDAVMLGKNLDGSDLMHKDIAEFVNSPVKIFDLETTNTENAQSKQAATELHNITNSSDSHLRLGSLNDLHNTGNLHEEGNEDDVAITGFMKDVISNPLFGMNSKSPSALTLHNPFNRLQEDSAIHLEENPLMDQIQCQPATNQVHAILEPVLIIPQKDGVPVPHKITATPGDLGETERSSFLSVAFAYISSACDPCLLRPHLMLVPYTTMYAELSTDKRPFTTTYNSKTPTAAALKSVQILKQFWGDVEGDDSDTEDLTIMQTGVDQYSVSDT</sequence>
<dbReference type="InterPro" id="IPR040256">
    <property type="entry name" value="At4g02000-like"/>
</dbReference>
<protein>
    <submittedName>
        <fullName evidence="1">DUF4283 domain protein</fullName>
    </submittedName>
</protein>